<name>I7GJE0_MACFA</name>
<evidence type="ECO:0000313" key="1">
    <source>
        <dbReference type="EMBL" id="BAE91523.1"/>
    </source>
</evidence>
<accession>I7GJE0</accession>
<protein>
    <submittedName>
        <fullName evidence="1">Macaca fascicularis brain cDNA, clone: QtrA-17165</fullName>
    </submittedName>
</protein>
<dbReference type="EMBL" id="AB174461">
    <property type="protein sequence ID" value="BAE91523.1"/>
    <property type="molecule type" value="mRNA"/>
</dbReference>
<reference evidence="1" key="1">
    <citation type="journal article" date="2007" name="PLoS Biol.">
        <title>Rate of evolution in brain-expressed genes in humans and other primates.</title>
        <authorList>
            <person name="Wang H.-Y."/>
            <person name="Chien H.-C."/>
            <person name="Osada N."/>
            <person name="Hashimoto K."/>
            <person name="Sugano S."/>
            <person name="Gojobori T."/>
            <person name="Chou C.-K."/>
            <person name="Tsai S.-F."/>
            <person name="Wu C.-I."/>
            <person name="Shen C.-K.J."/>
        </authorList>
    </citation>
    <scope>NUCLEOTIDE SEQUENCE</scope>
</reference>
<dbReference type="AlphaFoldDB" id="I7GJE0"/>
<proteinExistence type="evidence at transcript level"/>
<sequence length="41" mass="4723">MQLLTSVYCVFFSSMNNFIFHATSSSLLFDALREQPDGLYE</sequence>
<organism evidence="1">
    <name type="scientific">Macaca fascicularis</name>
    <name type="common">Crab-eating macaque</name>
    <name type="synonym">Cynomolgus monkey</name>
    <dbReference type="NCBI Taxonomy" id="9541"/>
    <lineage>
        <taxon>Eukaryota</taxon>
        <taxon>Metazoa</taxon>
        <taxon>Chordata</taxon>
        <taxon>Craniata</taxon>
        <taxon>Vertebrata</taxon>
        <taxon>Euteleostomi</taxon>
        <taxon>Mammalia</taxon>
        <taxon>Eutheria</taxon>
        <taxon>Euarchontoglires</taxon>
        <taxon>Primates</taxon>
        <taxon>Haplorrhini</taxon>
        <taxon>Catarrhini</taxon>
        <taxon>Cercopithecidae</taxon>
        <taxon>Cercopithecinae</taxon>
        <taxon>Macaca</taxon>
    </lineage>
</organism>